<feature type="binding site" evidence="6">
    <location>
        <begin position="24"/>
        <end position="31"/>
    </location>
    <ligand>
        <name>ATP</name>
        <dbReference type="ChEBI" id="CHEBI:30616"/>
    </ligand>
</feature>
<dbReference type="InterPro" id="IPR027417">
    <property type="entry name" value="P-loop_NTPase"/>
</dbReference>
<evidence type="ECO:0000256" key="4">
    <source>
        <dbReference type="ARBA" id="ARBA00022741"/>
    </source>
</evidence>
<keyword evidence="3 6" id="KW-0808">Transferase</keyword>
<dbReference type="EMBL" id="JANCLU010000002">
    <property type="protein sequence ID" value="MCP8937353.1"/>
    <property type="molecule type" value="Genomic_DNA"/>
</dbReference>
<name>A0ABT1LAS0_9HYPH</name>
<dbReference type="RefSeq" id="WP_254738274.1">
    <property type="nucleotide sequence ID" value="NZ_JANCLU010000002.1"/>
</dbReference>
<comment type="catalytic activity">
    <reaction evidence="1 6">
        <text>alpha-D-ribose 1,5-bisphosphate + ATP = 5-phospho-alpha-D-ribose 1-diphosphate + ADP</text>
        <dbReference type="Rhea" id="RHEA:20109"/>
        <dbReference type="ChEBI" id="CHEBI:30616"/>
        <dbReference type="ChEBI" id="CHEBI:58017"/>
        <dbReference type="ChEBI" id="CHEBI:68688"/>
        <dbReference type="ChEBI" id="CHEBI:456216"/>
        <dbReference type="EC" id="2.7.4.23"/>
    </reaction>
</comment>
<dbReference type="NCBIfam" id="TIGR02322">
    <property type="entry name" value="phosphon_PhnN"/>
    <property type="match status" value="1"/>
</dbReference>
<comment type="similarity">
    <text evidence="6">Belongs to the ribose 1,5-bisphosphokinase family.</text>
</comment>
<evidence type="ECO:0000256" key="3">
    <source>
        <dbReference type="ARBA" id="ARBA00022679"/>
    </source>
</evidence>
<dbReference type="InterPro" id="IPR012699">
    <property type="entry name" value="PhnN"/>
</dbReference>
<dbReference type="Proteomes" id="UP001205890">
    <property type="component" value="Unassembled WGS sequence"/>
</dbReference>
<protein>
    <recommendedName>
        <fullName evidence="6">Ribose 1,5-bisphosphate phosphokinase PhnN</fullName>
        <ecNumber evidence="6">2.7.4.23</ecNumber>
    </recommendedName>
    <alternativeName>
        <fullName evidence="6">Ribose 1,5-bisphosphokinase</fullName>
    </alternativeName>
</protein>
<comment type="pathway">
    <text evidence="2 6">Metabolic intermediate biosynthesis; 5-phospho-alpha-D-ribose 1-diphosphate biosynthesis; 5-phospho-alpha-D-ribose 1-diphosphate from D-ribose 5-phosphate (route II): step 3/3.</text>
</comment>
<evidence type="ECO:0000256" key="1">
    <source>
        <dbReference type="ARBA" id="ARBA00000373"/>
    </source>
</evidence>
<keyword evidence="4 6" id="KW-0547">Nucleotide-binding</keyword>
<proteinExistence type="inferred from homology"/>
<organism evidence="7 8">
    <name type="scientific">Alsobacter ponti</name>
    <dbReference type="NCBI Taxonomy" id="2962936"/>
    <lineage>
        <taxon>Bacteria</taxon>
        <taxon>Pseudomonadati</taxon>
        <taxon>Pseudomonadota</taxon>
        <taxon>Alphaproteobacteria</taxon>
        <taxon>Hyphomicrobiales</taxon>
        <taxon>Alsobacteraceae</taxon>
        <taxon>Alsobacter</taxon>
    </lineage>
</organism>
<comment type="caution">
    <text evidence="7">The sequence shown here is derived from an EMBL/GenBank/DDBJ whole genome shotgun (WGS) entry which is preliminary data.</text>
</comment>
<evidence type="ECO:0000313" key="8">
    <source>
        <dbReference type="Proteomes" id="UP001205890"/>
    </source>
</evidence>
<comment type="function">
    <text evidence="6">Catalyzes the phosphorylation of ribose 1,5-bisphosphate to 5-phospho-D-ribosyl alpha-1-diphosphate (PRPP).</text>
</comment>
<evidence type="ECO:0000256" key="6">
    <source>
        <dbReference type="HAMAP-Rule" id="MF_00836"/>
    </source>
</evidence>
<keyword evidence="8" id="KW-1185">Reference proteome</keyword>
<gene>
    <name evidence="6 7" type="primary">phnN</name>
    <name evidence="7" type="ORF">NK718_02400</name>
</gene>
<sequence>MSEASAPIRSAASIGPGALVLVVGPSGAGKDTLISVARSRLSGAPRFVFARRIVTRPSSAWEEHDTLTPEAFAAAEQAGRFCLSWRAHELSYGLPARLEDDVRAGRVVVANVSRSVVGAARARFARVICVAVTAPLEILAARLAARTRGDSVGDRLARADSVALAGLADEVIENVGEPASGGAMLVEILQRAAWPAERPAPDRLSALS</sequence>
<dbReference type="Gene3D" id="3.40.50.300">
    <property type="entry name" value="P-loop containing nucleotide triphosphate hydrolases"/>
    <property type="match status" value="1"/>
</dbReference>
<dbReference type="SUPFAM" id="SSF52540">
    <property type="entry name" value="P-loop containing nucleoside triphosphate hydrolases"/>
    <property type="match status" value="1"/>
</dbReference>
<dbReference type="EC" id="2.7.4.23" evidence="6"/>
<evidence type="ECO:0000256" key="2">
    <source>
        <dbReference type="ARBA" id="ARBA00005069"/>
    </source>
</evidence>
<evidence type="ECO:0000256" key="5">
    <source>
        <dbReference type="ARBA" id="ARBA00022840"/>
    </source>
</evidence>
<evidence type="ECO:0000313" key="7">
    <source>
        <dbReference type="EMBL" id="MCP8937353.1"/>
    </source>
</evidence>
<reference evidence="7 8" key="1">
    <citation type="submission" date="2022-07" db="EMBL/GenBank/DDBJ databases">
        <authorList>
            <person name="Li W.-J."/>
            <person name="Deng Q.-Q."/>
        </authorList>
    </citation>
    <scope>NUCLEOTIDE SEQUENCE [LARGE SCALE GENOMIC DNA]</scope>
    <source>
        <strain evidence="7 8">SYSU M60028</strain>
    </source>
</reference>
<keyword evidence="5 6" id="KW-0067">ATP-binding</keyword>
<accession>A0ABT1LAS0</accession>
<dbReference type="HAMAP" id="MF_00836">
    <property type="entry name" value="PhnN"/>
    <property type="match status" value="1"/>
</dbReference>